<evidence type="ECO:0000259" key="6">
    <source>
        <dbReference type="PROSITE" id="PS50893"/>
    </source>
</evidence>
<sequence length="309" mass="34338">MTEYVLQTDRLTRYFGSKCAVNELSLSVPRGGVFALLGRNGAGKTTAIRMLMGFLQPTRGTATILGTDCSNLTPAIRGRIAYVAEGHFLYKWMTIAQLEQFQKNAALRWNQKLFRAVLDHFALDEKMKAGALSRGQRAGVCLALALAPEPELIILDDPTIGLDPVARRALVEAMLMVTQNRDRTILFSSHQLDDVERVADWIAIMLEGDLRVCCTPDEFRDRLSRWVLKFDDGGPPSLEEIPELVHEMRFPNELHLTLANASPETISKLQTLATRSCEQLPLNLENGVIDYLSDKSRGGSLLHTMGGLV</sequence>
<dbReference type="CDD" id="cd03230">
    <property type="entry name" value="ABC_DR_subfamily_A"/>
    <property type="match status" value="1"/>
</dbReference>
<evidence type="ECO:0000256" key="5">
    <source>
        <dbReference type="ARBA" id="ARBA00022840"/>
    </source>
</evidence>
<keyword evidence="5 7" id="KW-0067">ATP-binding</keyword>
<organism evidence="7 8">
    <name type="scientific">Polystyrenella longa</name>
    <dbReference type="NCBI Taxonomy" id="2528007"/>
    <lineage>
        <taxon>Bacteria</taxon>
        <taxon>Pseudomonadati</taxon>
        <taxon>Planctomycetota</taxon>
        <taxon>Planctomycetia</taxon>
        <taxon>Planctomycetales</taxon>
        <taxon>Planctomycetaceae</taxon>
        <taxon>Polystyrenella</taxon>
    </lineage>
</organism>
<dbReference type="InterPro" id="IPR027417">
    <property type="entry name" value="P-loop_NTPase"/>
</dbReference>
<name>A0A518CKP1_9PLAN</name>
<keyword evidence="4" id="KW-0547">Nucleotide-binding</keyword>
<feature type="domain" description="ABC transporter" evidence="6">
    <location>
        <begin position="6"/>
        <end position="232"/>
    </location>
</feature>
<dbReference type="SUPFAM" id="SSF52540">
    <property type="entry name" value="P-loop containing nucleoside triphosphate hydrolases"/>
    <property type="match status" value="1"/>
</dbReference>
<evidence type="ECO:0000256" key="1">
    <source>
        <dbReference type="ARBA" id="ARBA00005417"/>
    </source>
</evidence>
<dbReference type="InterPro" id="IPR050763">
    <property type="entry name" value="ABC_transporter_ATP-binding"/>
</dbReference>
<dbReference type="GO" id="GO:0005524">
    <property type="term" value="F:ATP binding"/>
    <property type="evidence" value="ECO:0007669"/>
    <property type="project" value="UniProtKB-KW"/>
</dbReference>
<evidence type="ECO:0000256" key="2">
    <source>
        <dbReference type="ARBA" id="ARBA00022448"/>
    </source>
</evidence>
<evidence type="ECO:0000313" key="7">
    <source>
        <dbReference type="EMBL" id="QDU79791.1"/>
    </source>
</evidence>
<keyword evidence="2" id="KW-0813">Transport</keyword>
<accession>A0A518CKP1</accession>
<dbReference type="PROSITE" id="PS50893">
    <property type="entry name" value="ABC_TRANSPORTER_2"/>
    <property type="match status" value="1"/>
</dbReference>
<dbReference type="InterPro" id="IPR003439">
    <property type="entry name" value="ABC_transporter-like_ATP-bd"/>
</dbReference>
<proteinExistence type="inferred from homology"/>
<evidence type="ECO:0000313" key="8">
    <source>
        <dbReference type="Proteomes" id="UP000317178"/>
    </source>
</evidence>
<keyword evidence="8" id="KW-1185">Reference proteome</keyword>
<protein>
    <submittedName>
        <fullName evidence="7">ABC transporter ATP-binding protein YtrB</fullName>
    </submittedName>
</protein>
<dbReference type="PANTHER" id="PTHR42711">
    <property type="entry name" value="ABC TRANSPORTER ATP-BINDING PROTEIN"/>
    <property type="match status" value="1"/>
</dbReference>
<dbReference type="GO" id="GO:0016887">
    <property type="term" value="F:ATP hydrolysis activity"/>
    <property type="evidence" value="ECO:0007669"/>
    <property type="project" value="InterPro"/>
</dbReference>
<dbReference type="EMBL" id="CP036281">
    <property type="protein sequence ID" value="QDU79791.1"/>
    <property type="molecule type" value="Genomic_DNA"/>
</dbReference>
<dbReference type="AlphaFoldDB" id="A0A518CKP1"/>
<evidence type="ECO:0000256" key="4">
    <source>
        <dbReference type="ARBA" id="ARBA00022741"/>
    </source>
</evidence>
<reference evidence="7 8" key="1">
    <citation type="submission" date="2019-02" db="EMBL/GenBank/DDBJ databases">
        <title>Deep-cultivation of Planctomycetes and their phenomic and genomic characterization uncovers novel biology.</title>
        <authorList>
            <person name="Wiegand S."/>
            <person name="Jogler M."/>
            <person name="Boedeker C."/>
            <person name="Pinto D."/>
            <person name="Vollmers J."/>
            <person name="Rivas-Marin E."/>
            <person name="Kohn T."/>
            <person name="Peeters S.H."/>
            <person name="Heuer A."/>
            <person name="Rast P."/>
            <person name="Oberbeckmann S."/>
            <person name="Bunk B."/>
            <person name="Jeske O."/>
            <person name="Meyerdierks A."/>
            <person name="Storesund J.E."/>
            <person name="Kallscheuer N."/>
            <person name="Luecker S."/>
            <person name="Lage O.M."/>
            <person name="Pohl T."/>
            <person name="Merkel B.J."/>
            <person name="Hornburger P."/>
            <person name="Mueller R.-W."/>
            <person name="Bruemmer F."/>
            <person name="Labrenz M."/>
            <person name="Spormann A.M."/>
            <person name="Op den Camp H."/>
            <person name="Overmann J."/>
            <person name="Amann R."/>
            <person name="Jetten M.S.M."/>
            <person name="Mascher T."/>
            <person name="Medema M.H."/>
            <person name="Devos D.P."/>
            <person name="Kaster A.-K."/>
            <person name="Ovreas L."/>
            <person name="Rohde M."/>
            <person name="Galperin M.Y."/>
            <person name="Jogler C."/>
        </authorList>
    </citation>
    <scope>NUCLEOTIDE SEQUENCE [LARGE SCALE GENOMIC DNA]</scope>
    <source>
        <strain evidence="7 8">Pla110</strain>
    </source>
</reference>
<keyword evidence="3" id="KW-0536">Nodulation</keyword>
<comment type="similarity">
    <text evidence="1">Belongs to the ABC transporter superfamily.</text>
</comment>
<dbReference type="KEGG" id="plon:Pla110_15050"/>
<dbReference type="OrthoDB" id="9795548at2"/>
<dbReference type="SMART" id="SM00382">
    <property type="entry name" value="AAA"/>
    <property type="match status" value="1"/>
</dbReference>
<evidence type="ECO:0000256" key="3">
    <source>
        <dbReference type="ARBA" id="ARBA00022458"/>
    </source>
</evidence>
<dbReference type="InterPro" id="IPR003593">
    <property type="entry name" value="AAA+_ATPase"/>
</dbReference>
<dbReference type="Gene3D" id="3.40.50.300">
    <property type="entry name" value="P-loop containing nucleotide triphosphate hydrolases"/>
    <property type="match status" value="1"/>
</dbReference>
<dbReference type="Pfam" id="PF00005">
    <property type="entry name" value="ABC_tran"/>
    <property type="match status" value="1"/>
</dbReference>
<dbReference type="RefSeq" id="WP_144994674.1">
    <property type="nucleotide sequence ID" value="NZ_CP036281.1"/>
</dbReference>
<dbReference type="Proteomes" id="UP000317178">
    <property type="component" value="Chromosome"/>
</dbReference>
<gene>
    <name evidence="7" type="primary">ytrB</name>
    <name evidence="7" type="ORF">Pla110_15050</name>
</gene>
<dbReference type="PANTHER" id="PTHR42711:SF5">
    <property type="entry name" value="ABC TRANSPORTER ATP-BINDING PROTEIN NATA"/>
    <property type="match status" value="1"/>
</dbReference>